<dbReference type="PANTHER" id="PTHR30627:SF24">
    <property type="entry name" value="PENICILLIN-BINDING PROTEIN 4B"/>
    <property type="match status" value="1"/>
</dbReference>
<dbReference type="AlphaFoldDB" id="A0A3D9UK63"/>
<keyword evidence="3" id="KW-0472">Membrane</keyword>
<dbReference type="Gene3D" id="3.90.1310.10">
    <property type="entry name" value="Penicillin-binding protein 2a (Domain 2)"/>
    <property type="match status" value="1"/>
</dbReference>
<accession>A0A3D9UK63</accession>
<dbReference type="Pfam" id="PF03717">
    <property type="entry name" value="PBP_dimer"/>
    <property type="match status" value="1"/>
</dbReference>
<dbReference type="PANTHER" id="PTHR30627">
    <property type="entry name" value="PEPTIDOGLYCAN D,D-TRANSPEPTIDASE"/>
    <property type="match status" value="1"/>
</dbReference>
<dbReference type="GO" id="GO:0071972">
    <property type="term" value="F:peptidoglycan L,D-transpeptidase activity"/>
    <property type="evidence" value="ECO:0007669"/>
    <property type="project" value="TreeGrafter"/>
</dbReference>
<dbReference type="Gene3D" id="3.30.1390.30">
    <property type="entry name" value="Penicillin-binding protein 2a, domain 3"/>
    <property type="match status" value="1"/>
</dbReference>
<proteinExistence type="inferred from homology"/>
<evidence type="ECO:0000256" key="1">
    <source>
        <dbReference type="ARBA" id="ARBA00004370"/>
    </source>
</evidence>
<comment type="similarity">
    <text evidence="2">Belongs to the transpeptidase family.</text>
</comment>
<gene>
    <name evidence="6" type="ORF">DFJ65_0818</name>
</gene>
<reference evidence="6 7" key="1">
    <citation type="submission" date="2018-08" db="EMBL/GenBank/DDBJ databases">
        <title>Sequencing the genomes of 1000 actinobacteria strains.</title>
        <authorList>
            <person name="Klenk H.-P."/>
        </authorList>
    </citation>
    <scope>NUCLEOTIDE SEQUENCE [LARGE SCALE GENOMIC DNA]</scope>
    <source>
        <strain evidence="6 7">DSM 22967</strain>
    </source>
</reference>
<dbReference type="GO" id="GO:0008658">
    <property type="term" value="F:penicillin binding"/>
    <property type="evidence" value="ECO:0007669"/>
    <property type="project" value="InterPro"/>
</dbReference>
<dbReference type="InterPro" id="IPR050515">
    <property type="entry name" value="Beta-lactam/transpept"/>
</dbReference>
<protein>
    <submittedName>
        <fullName evidence="6">Cell division protein FtsI/penicillin-binding protein 2</fullName>
    </submittedName>
</protein>
<dbReference type="RefSeq" id="WP_115921923.1">
    <property type="nucleotide sequence ID" value="NZ_QTUA01000001.1"/>
</dbReference>
<comment type="caution">
    <text evidence="6">The sequence shown here is derived from an EMBL/GenBank/DDBJ whole genome shotgun (WGS) entry which is preliminary data.</text>
</comment>
<keyword evidence="7" id="KW-1185">Reference proteome</keyword>
<comment type="subcellular location">
    <subcellularLocation>
        <location evidence="1">Membrane</location>
    </subcellularLocation>
</comment>
<evidence type="ECO:0000259" key="5">
    <source>
        <dbReference type="Pfam" id="PF03717"/>
    </source>
</evidence>
<feature type="domain" description="Penicillin-binding protein transpeptidase" evidence="4">
    <location>
        <begin position="352"/>
        <end position="630"/>
    </location>
</feature>
<dbReference type="InterPro" id="IPR012338">
    <property type="entry name" value="Beta-lactam/transpept-like"/>
</dbReference>
<dbReference type="Gene3D" id="3.40.710.10">
    <property type="entry name" value="DD-peptidase/beta-lactamase superfamily"/>
    <property type="match status" value="1"/>
</dbReference>
<evidence type="ECO:0000259" key="4">
    <source>
        <dbReference type="Pfam" id="PF00905"/>
    </source>
</evidence>
<dbReference type="GO" id="GO:0005886">
    <property type="term" value="C:plasma membrane"/>
    <property type="evidence" value="ECO:0007669"/>
    <property type="project" value="TreeGrafter"/>
</dbReference>
<keyword evidence="6" id="KW-0131">Cell cycle</keyword>
<dbReference type="Proteomes" id="UP000256253">
    <property type="component" value="Unassembled WGS sequence"/>
</dbReference>
<sequence>MSARTVLATTTAGLLVAAGAGGYMLWNDHAEQQRLDNDARLAAAAFADAWSSRSLDKATYVGTDPQAAAADFRTTTAQLGNGTIRTSVKSVTRDGDAASATIDVAWQVSGGQTFSWTDPIALERSNGKWGVVAGKRSLWHPKLQTNDAFVVRLDAGQRGEIKGRDGAGLMTNQSVYDISLDPTKATAASALRMERATSVSGLSAKVVAAKASGSKATIPVITYRKDDFEARASTLRSIDGAVIAERQQPLATNRSFGQPLLGNVGAVTADMIKKNPNTYRSGMYAGTSGLQQQYDSVMLPKAGMTIAARSEPQTALFGAAAKNGSDLVTTLDPKVQDAAEKALANLPQGSVGAIVAIDVKTSSVLAAANAPAYGIERAVTGRYAPGSTFKIVSGFELLKKGLNPDTKVACPQQTSIDGLSFRNFEGESLGDPTFRDDFAHSCNTAFVNSTKGFAAGDLQQAAALFGIGGDWSKAVGVDGAYTGNVPTSNGATDTAAMTIGQGRVQVSPLAMAAVAASVARGSFVPPTLVTSPAPAGDRTPKPLDASVLTSLRQMMRQTVTDGTATLANGIVGGDVYGKTGTAEFAEGGKNGAHAWLVGWQGDIAFAVLVADVPTGQTGGSVATPVAKGFLEMYARS</sequence>
<dbReference type="InterPro" id="IPR036138">
    <property type="entry name" value="PBP_dimer_sf"/>
</dbReference>
<dbReference type="SUPFAM" id="SSF56601">
    <property type="entry name" value="beta-lactamase/transpeptidase-like"/>
    <property type="match status" value="1"/>
</dbReference>
<dbReference type="Pfam" id="PF00905">
    <property type="entry name" value="Transpeptidase"/>
    <property type="match status" value="1"/>
</dbReference>
<organism evidence="6 7">
    <name type="scientific">Calidifontibacter indicus</name>
    <dbReference type="NCBI Taxonomy" id="419650"/>
    <lineage>
        <taxon>Bacteria</taxon>
        <taxon>Bacillati</taxon>
        <taxon>Actinomycetota</taxon>
        <taxon>Actinomycetes</taxon>
        <taxon>Micrococcales</taxon>
        <taxon>Dermacoccaceae</taxon>
        <taxon>Calidifontibacter</taxon>
    </lineage>
</organism>
<dbReference type="EMBL" id="QTUA01000001">
    <property type="protein sequence ID" value="REF29842.1"/>
    <property type="molecule type" value="Genomic_DNA"/>
</dbReference>
<name>A0A3D9UK63_9MICO</name>
<evidence type="ECO:0000313" key="7">
    <source>
        <dbReference type="Proteomes" id="UP000256253"/>
    </source>
</evidence>
<dbReference type="InterPro" id="IPR001460">
    <property type="entry name" value="PCN-bd_Tpept"/>
</dbReference>
<evidence type="ECO:0000313" key="6">
    <source>
        <dbReference type="EMBL" id="REF29842.1"/>
    </source>
</evidence>
<dbReference type="OrthoDB" id="5241017at2"/>
<dbReference type="GO" id="GO:0051301">
    <property type="term" value="P:cell division"/>
    <property type="evidence" value="ECO:0007669"/>
    <property type="project" value="UniProtKB-KW"/>
</dbReference>
<keyword evidence="6" id="KW-0132">Cell division</keyword>
<evidence type="ECO:0000256" key="2">
    <source>
        <dbReference type="ARBA" id="ARBA00007171"/>
    </source>
</evidence>
<feature type="domain" description="Penicillin-binding protein dimerisation" evidence="5">
    <location>
        <begin position="156"/>
        <end position="306"/>
    </location>
</feature>
<evidence type="ECO:0000256" key="3">
    <source>
        <dbReference type="ARBA" id="ARBA00023136"/>
    </source>
</evidence>
<dbReference type="SUPFAM" id="SSF56519">
    <property type="entry name" value="Penicillin binding protein dimerisation domain"/>
    <property type="match status" value="1"/>
</dbReference>
<dbReference type="InterPro" id="IPR005311">
    <property type="entry name" value="PBP_dimer"/>
</dbReference>
<dbReference type="GO" id="GO:0071555">
    <property type="term" value="P:cell wall organization"/>
    <property type="evidence" value="ECO:0007669"/>
    <property type="project" value="TreeGrafter"/>
</dbReference>